<feature type="transmembrane region" description="Helical" evidence="2">
    <location>
        <begin position="262"/>
        <end position="282"/>
    </location>
</feature>
<dbReference type="Pfam" id="PF10361">
    <property type="entry name" value="DUF2434"/>
    <property type="match status" value="1"/>
</dbReference>
<reference evidence="4" key="1">
    <citation type="submission" date="2016-02" db="EMBL/GenBank/DDBJ databases">
        <title>Draft genome sequence of Microdochium bolleyi, a fungal endophyte of beachgrass.</title>
        <authorList>
            <consortium name="DOE Joint Genome Institute"/>
            <person name="David A.S."/>
            <person name="May G."/>
            <person name="Haridas S."/>
            <person name="Lim J."/>
            <person name="Wang M."/>
            <person name="Labutti K."/>
            <person name="Lipzen A."/>
            <person name="Barry K."/>
            <person name="Grigoriev I.V."/>
        </authorList>
    </citation>
    <scope>NUCLEOTIDE SEQUENCE [LARGE SCALE GENOMIC DNA]</scope>
    <source>
        <strain evidence="4">J235TASD1</strain>
    </source>
</reference>
<evidence type="ECO:0000256" key="1">
    <source>
        <dbReference type="SAM" id="MobiDB-lite"/>
    </source>
</evidence>
<feature type="transmembrane region" description="Helical" evidence="2">
    <location>
        <begin position="338"/>
        <end position="359"/>
    </location>
</feature>
<dbReference type="AlphaFoldDB" id="A0A136J0E4"/>
<dbReference type="InParanoid" id="A0A136J0E4"/>
<feature type="transmembrane region" description="Helical" evidence="2">
    <location>
        <begin position="213"/>
        <end position="231"/>
    </location>
</feature>
<sequence>MDLLVARDMLAWPPGNSENETIIDGVAFNLTTLKHWNYTYWSNRTLSNETWCELGFKPYLADALYANGTWINSTSCYVPLDPIGTRSAVGVAYAVAFVICLFFIFINLARHGKLHLPTEKRFYPIGRRWQWYWAIWVCATAIIGLFFNVDVDRYYVMEIPIIITSFFWYLMQMGTTALVWEAVRHWGSWMERQFIDPNPFVLPENDPRWHFEFWVPLFFYFWDWMNFFMIIPRNWGPIMRQRAPDQVVNEAEPNAMDPRFKAAVFMLFVCWCTICVYLWHAVRHYEKKFVGATNRVKGFFSYMPWRFVLEIPLLLALIAFQGLAAWRFDLSPLKVETNVAAVFVGGYTPSLLIVIVQIIDGFMRPNEDRELIRQRRIRGDAVDRELGYVTKPAWWHRNAGADDMANRIMRNVREVGGGRATANRVDHIAQDRVHQRESTAIEMNPMSPGAGGTAAAPPPYTPYSGKSDRRKTEQAMAAAAQALFPQPSPAASASDVPPPAFGASTTAGGGGGNDDGGSLRPRTAERNHSTASSVSVSRQQPQQVRSMLDV</sequence>
<feature type="region of interest" description="Disordered" evidence="1">
    <location>
        <begin position="442"/>
        <end position="472"/>
    </location>
</feature>
<feature type="transmembrane region" description="Helical" evidence="2">
    <location>
        <begin position="303"/>
        <end position="326"/>
    </location>
</feature>
<dbReference type="STRING" id="196109.A0A136J0E4"/>
<dbReference type="OrthoDB" id="5308502at2759"/>
<accession>A0A136J0E4</accession>
<protein>
    <submittedName>
        <fullName evidence="3">Uncharacterized protein</fullName>
    </submittedName>
</protein>
<keyword evidence="2" id="KW-1133">Transmembrane helix</keyword>
<name>A0A136J0E4_9PEZI</name>
<gene>
    <name evidence="3" type="ORF">Micbo1qcDRAFT_164336</name>
</gene>
<keyword evidence="4" id="KW-1185">Reference proteome</keyword>
<dbReference type="EMBL" id="KQ964252">
    <property type="protein sequence ID" value="KXJ90701.1"/>
    <property type="molecule type" value="Genomic_DNA"/>
</dbReference>
<feature type="compositionally biased region" description="Low complexity" evidence="1">
    <location>
        <begin position="532"/>
        <end position="550"/>
    </location>
</feature>
<evidence type="ECO:0000313" key="4">
    <source>
        <dbReference type="Proteomes" id="UP000070501"/>
    </source>
</evidence>
<keyword evidence="2" id="KW-0472">Membrane</keyword>
<evidence type="ECO:0000256" key="2">
    <source>
        <dbReference type="SAM" id="Phobius"/>
    </source>
</evidence>
<keyword evidence="2" id="KW-0812">Transmembrane</keyword>
<dbReference type="Proteomes" id="UP000070501">
    <property type="component" value="Unassembled WGS sequence"/>
</dbReference>
<feature type="transmembrane region" description="Helical" evidence="2">
    <location>
        <begin position="159"/>
        <end position="183"/>
    </location>
</feature>
<evidence type="ECO:0000313" key="3">
    <source>
        <dbReference type="EMBL" id="KXJ90701.1"/>
    </source>
</evidence>
<proteinExistence type="predicted"/>
<dbReference type="InterPro" id="IPR018830">
    <property type="entry name" value="DUF2434"/>
</dbReference>
<feature type="region of interest" description="Disordered" evidence="1">
    <location>
        <begin position="487"/>
        <end position="550"/>
    </location>
</feature>
<organism evidence="3 4">
    <name type="scientific">Microdochium bolleyi</name>
    <dbReference type="NCBI Taxonomy" id="196109"/>
    <lineage>
        <taxon>Eukaryota</taxon>
        <taxon>Fungi</taxon>
        <taxon>Dikarya</taxon>
        <taxon>Ascomycota</taxon>
        <taxon>Pezizomycotina</taxon>
        <taxon>Sordariomycetes</taxon>
        <taxon>Xylariomycetidae</taxon>
        <taxon>Xylariales</taxon>
        <taxon>Microdochiaceae</taxon>
        <taxon>Microdochium</taxon>
    </lineage>
</organism>
<feature type="transmembrane region" description="Helical" evidence="2">
    <location>
        <begin position="129"/>
        <end position="147"/>
    </location>
</feature>
<feature type="transmembrane region" description="Helical" evidence="2">
    <location>
        <begin position="88"/>
        <end position="108"/>
    </location>
</feature>